<dbReference type="Proteomes" id="UP000000763">
    <property type="component" value="Chromosome 2"/>
</dbReference>
<reference evidence="1" key="1">
    <citation type="submission" date="2002-03" db="EMBL/GenBank/DDBJ databases">
        <title>Oryza sativa nipponbare(GA3) genomic DNA, chromosome 2, BAC clone:OJ1521_G01.</title>
        <authorList>
            <person name="Sasaki T."/>
            <person name="Matsumoto T."/>
            <person name="Yamamoto K."/>
        </authorList>
    </citation>
    <scope>NUCLEOTIDE SEQUENCE</scope>
</reference>
<evidence type="ECO:0000313" key="3">
    <source>
        <dbReference type="Proteomes" id="UP000000763"/>
    </source>
</evidence>
<proteinExistence type="predicted"/>
<gene>
    <name evidence="1" type="ORF">OJ1521_G01.1</name>
    <name evidence="2" type="ORF">P0622F08.19</name>
</gene>
<protein>
    <submittedName>
        <fullName evidence="2">Uncharacterized protein</fullName>
    </submittedName>
</protein>
<accession>Q6Z6B6</accession>
<organism evidence="2 3">
    <name type="scientific">Oryza sativa subsp. japonica</name>
    <name type="common">Rice</name>
    <dbReference type="NCBI Taxonomy" id="39947"/>
    <lineage>
        <taxon>Eukaryota</taxon>
        <taxon>Viridiplantae</taxon>
        <taxon>Streptophyta</taxon>
        <taxon>Embryophyta</taxon>
        <taxon>Tracheophyta</taxon>
        <taxon>Spermatophyta</taxon>
        <taxon>Magnoliopsida</taxon>
        <taxon>Liliopsida</taxon>
        <taxon>Poales</taxon>
        <taxon>Poaceae</taxon>
        <taxon>BOP clade</taxon>
        <taxon>Oryzoideae</taxon>
        <taxon>Oryzeae</taxon>
        <taxon>Oryzinae</taxon>
        <taxon>Oryza</taxon>
        <taxon>Oryza sativa</taxon>
    </lineage>
</organism>
<dbReference type="AlphaFoldDB" id="Q6Z6B6"/>
<dbReference type="EMBL" id="AP004854">
    <property type="protein sequence ID" value="BAD15790.1"/>
    <property type="molecule type" value="Genomic_DNA"/>
</dbReference>
<reference evidence="2" key="2">
    <citation type="submission" date="2002-03" db="EMBL/GenBank/DDBJ databases">
        <title>Oryza sativa nipponbare(GA3) genomic DNA, chromosome 2, PAC clone:P0622F08.</title>
        <authorList>
            <person name="Sasaki T."/>
            <person name="Matsumoto T."/>
            <person name="Yamamoto K."/>
        </authorList>
    </citation>
    <scope>NUCLEOTIDE SEQUENCE</scope>
</reference>
<sequence length="88" mass="9595">MARGFGRRVSGEGDRRRPVVVAMVGREREEELEALLMCGEKGRARLLFIGSERLVRKGGGEGRHGDGGVEKRSTAAALSPIGRWSRFG</sequence>
<name>Q6Z6B6_ORYSJ</name>
<evidence type="ECO:0000313" key="1">
    <source>
        <dbReference type="EMBL" id="BAD15790.1"/>
    </source>
</evidence>
<reference evidence="3" key="3">
    <citation type="journal article" date="2005" name="Nature">
        <title>The map-based sequence of the rice genome.</title>
        <authorList>
            <consortium name="International rice genome sequencing project (IRGSP)"/>
            <person name="Matsumoto T."/>
            <person name="Wu J."/>
            <person name="Kanamori H."/>
            <person name="Katayose Y."/>
            <person name="Fujisawa M."/>
            <person name="Namiki N."/>
            <person name="Mizuno H."/>
            <person name="Yamamoto K."/>
            <person name="Antonio B.A."/>
            <person name="Baba T."/>
            <person name="Sakata K."/>
            <person name="Nagamura Y."/>
            <person name="Aoki H."/>
            <person name="Arikawa K."/>
            <person name="Arita K."/>
            <person name="Bito T."/>
            <person name="Chiden Y."/>
            <person name="Fujitsuka N."/>
            <person name="Fukunaka R."/>
            <person name="Hamada M."/>
            <person name="Harada C."/>
            <person name="Hayashi A."/>
            <person name="Hijishita S."/>
            <person name="Honda M."/>
            <person name="Hosokawa S."/>
            <person name="Ichikawa Y."/>
            <person name="Idonuma A."/>
            <person name="Iijima M."/>
            <person name="Ikeda M."/>
            <person name="Ikeno M."/>
            <person name="Ito K."/>
            <person name="Ito S."/>
            <person name="Ito T."/>
            <person name="Ito Y."/>
            <person name="Ito Y."/>
            <person name="Iwabuchi A."/>
            <person name="Kamiya K."/>
            <person name="Karasawa W."/>
            <person name="Kurita K."/>
            <person name="Katagiri S."/>
            <person name="Kikuta A."/>
            <person name="Kobayashi H."/>
            <person name="Kobayashi N."/>
            <person name="Machita K."/>
            <person name="Maehara T."/>
            <person name="Masukawa M."/>
            <person name="Mizubayashi T."/>
            <person name="Mukai Y."/>
            <person name="Nagasaki H."/>
            <person name="Nagata Y."/>
            <person name="Naito S."/>
            <person name="Nakashima M."/>
            <person name="Nakama Y."/>
            <person name="Nakamichi Y."/>
            <person name="Nakamura M."/>
            <person name="Meguro A."/>
            <person name="Negishi M."/>
            <person name="Ohta I."/>
            <person name="Ohta T."/>
            <person name="Okamoto M."/>
            <person name="Ono N."/>
            <person name="Saji S."/>
            <person name="Sakaguchi M."/>
            <person name="Sakai K."/>
            <person name="Shibata M."/>
            <person name="Shimokawa T."/>
            <person name="Song J."/>
            <person name="Takazaki Y."/>
            <person name="Terasawa K."/>
            <person name="Tsugane M."/>
            <person name="Tsuji K."/>
            <person name="Ueda S."/>
            <person name="Waki K."/>
            <person name="Yamagata H."/>
            <person name="Yamamoto M."/>
            <person name="Yamamoto S."/>
            <person name="Yamane H."/>
            <person name="Yoshiki S."/>
            <person name="Yoshihara R."/>
            <person name="Yukawa K."/>
            <person name="Zhong H."/>
            <person name="Yano M."/>
            <person name="Yuan Q."/>
            <person name="Ouyang S."/>
            <person name="Liu J."/>
            <person name="Jones K.M."/>
            <person name="Gansberger K."/>
            <person name="Moffat K."/>
            <person name="Hill J."/>
            <person name="Bera J."/>
            <person name="Fadrosh D."/>
            <person name="Jin S."/>
            <person name="Johri S."/>
            <person name="Kim M."/>
            <person name="Overton L."/>
            <person name="Reardon M."/>
            <person name="Tsitrin T."/>
            <person name="Vuong H."/>
            <person name="Weaver B."/>
            <person name="Ciecko A."/>
            <person name="Tallon L."/>
            <person name="Jackson J."/>
            <person name="Pai G."/>
            <person name="Aken S.V."/>
            <person name="Utterback T."/>
            <person name="Reidmuller S."/>
            <person name="Feldblyum T."/>
            <person name="Hsiao J."/>
            <person name="Zismann V."/>
            <person name="Iobst S."/>
            <person name="de Vazeille A.R."/>
            <person name="Buell C.R."/>
            <person name="Ying K."/>
            <person name="Li Y."/>
            <person name="Lu T."/>
            <person name="Huang Y."/>
            <person name="Zhao Q."/>
            <person name="Feng Q."/>
            <person name="Zhang L."/>
            <person name="Zhu J."/>
            <person name="Weng Q."/>
            <person name="Mu J."/>
            <person name="Lu Y."/>
            <person name="Fan D."/>
            <person name="Liu Y."/>
            <person name="Guan J."/>
            <person name="Zhang Y."/>
            <person name="Yu S."/>
            <person name="Liu X."/>
            <person name="Zhang Y."/>
            <person name="Hong G."/>
            <person name="Han B."/>
            <person name="Choisne N."/>
            <person name="Demange N."/>
            <person name="Orjeda G."/>
            <person name="Samain S."/>
            <person name="Cattolico L."/>
            <person name="Pelletier E."/>
            <person name="Couloux A."/>
            <person name="Segurens B."/>
            <person name="Wincker P."/>
            <person name="D'Hont A."/>
            <person name="Scarpelli C."/>
            <person name="Weissenbach J."/>
            <person name="Salanoubat M."/>
            <person name="Quetier F."/>
            <person name="Yu Y."/>
            <person name="Kim H.R."/>
            <person name="Rambo T."/>
            <person name="Currie J."/>
            <person name="Collura K."/>
            <person name="Luo M."/>
            <person name="Yang T."/>
            <person name="Ammiraju J.S.S."/>
            <person name="Engler F."/>
            <person name="Soderlund C."/>
            <person name="Wing R.A."/>
            <person name="Palmer L.E."/>
            <person name="de la Bastide M."/>
            <person name="Spiegel L."/>
            <person name="Nascimento L."/>
            <person name="Zutavern T."/>
            <person name="O'Shaughnessy A."/>
            <person name="Dike S."/>
            <person name="Dedhia N."/>
            <person name="Preston R."/>
            <person name="Balija V."/>
            <person name="McCombie W.R."/>
            <person name="Chow T."/>
            <person name="Chen H."/>
            <person name="Chung M."/>
            <person name="Chen C."/>
            <person name="Shaw J."/>
            <person name="Wu H."/>
            <person name="Hsiao K."/>
            <person name="Chao Y."/>
            <person name="Chu M."/>
            <person name="Cheng C."/>
            <person name="Hour A."/>
            <person name="Lee P."/>
            <person name="Lin S."/>
            <person name="Lin Y."/>
            <person name="Liou J."/>
            <person name="Liu S."/>
            <person name="Hsing Y."/>
            <person name="Raghuvanshi S."/>
            <person name="Mohanty A."/>
            <person name="Bharti A.K."/>
            <person name="Gaur A."/>
            <person name="Gupta V."/>
            <person name="Kumar D."/>
            <person name="Ravi V."/>
            <person name="Vij S."/>
            <person name="Kapur A."/>
            <person name="Khurana P."/>
            <person name="Khurana P."/>
            <person name="Khurana J.P."/>
            <person name="Tyagi A.K."/>
            <person name="Gaikwad K."/>
            <person name="Singh A."/>
            <person name="Dalal V."/>
            <person name="Srivastava S."/>
            <person name="Dixit A."/>
            <person name="Pal A.K."/>
            <person name="Ghazi I.A."/>
            <person name="Yadav M."/>
            <person name="Pandit A."/>
            <person name="Bhargava A."/>
            <person name="Sureshbabu K."/>
            <person name="Batra K."/>
            <person name="Sharma T.R."/>
            <person name="Mohapatra T."/>
            <person name="Singh N.K."/>
            <person name="Messing J."/>
            <person name="Nelson A.B."/>
            <person name="Fuks G."/>
            <person name="Kavchok S."/>
            <person name="Keizer G."/>
            <person name="Linton E."/>
            <person name="Llaca V."/>
            <person name="Song R."/>
            <person name="Tanyolac B."/>
            <person name="Young S."/>
            <person name="Ho-Il K."/>
            <person name="Hahn J.H."/>
            <person name="Sangsakoo G."/>
            <person name="Vanavichit A."/>
            <person name="de Mattos Luiz.A.T."/>
            <person name="Zimmer P.D."/>
            <person name="Malone G."/>
            <person name="Dellagostin O."/>
            <person name="de Oliveira A.C."/>
            <person name="Bevan M."/>
            <person name="Bancroft I."/>
            <person name="Minx P."/>
            <person name="Cordum H."/>
            <person name="Wilson R."/>
            <person name="Cheng Z."/>
            <person name="Jin W."/>
            <person name="Jiang J."/>
            <person name="Leong S.A."/>
            <person name="Iwama H."/>
            <person name="Gojobori T."/>
            <person name="Itoh T."/>
            <person name="Niimura Y."/>
            <person name="Fujii Y."/>
            <person name="Habara T."/>
            <person name="Sakai H."/>
            <person name="Sato Y."/>
            <person name="Wilson G."/>
            <person name="Kumar K."/>
            <person name="McCouch S."/>
            <person name="Juretic N."/>
            <person name="Hoen D."/>
            <person name="Wright S."/>
            <person name="Bruskiewich R."/>
            <person name="Bureau T."/>
            <person name="Miyao A."/>
            <person name="Hirochika H."/>
            <person name="Nishikawa T."/>
            <person name="Kadowaki K."/>
            <person name="Sugiura M."/>
            <person name="Burr B."/>
            <person name="Sasaki T."/>
        </authorList>
    </citation>
    <scope>NUCLEOTIDE SEQUENCE [LARGE SCALE GENOMIC DNA]</scope>
    <source>
        <strain evidence="3">cv. Nipponbare</strain>
    </source>
</reference>
<reference evidence="3" key="4">
    <citation type="journal article" date="2008" name="Nucleic Acids Res.">
        <title>The rice annotation project database (RAP-DB): 2008 update.</title>
        <authorList>
            <consortium name="The rice annotation project (RAP)"/>
        </authorList>
    </citation>
    <scope>GENOME REANNOTATION</scope>
    <source>
        <strain evidence="3">cv. Nipponbare</strain>
    </source>
</reference>
<evidence type="ECO:0000313" key="2">
    <source>
        <dbReference type="EMBL" id="BAD16030.1"/>
    </source>
</evidence>
<dbReference type="EMBL" id="AP005011">
    <property type="protein sequence ID" value="BAD16030.1"/>
    <property type="molecule type" value="Genomic_DNA"/>
</dbReference>